<protein>
    <submittedName>
        <fullName evidence="3">DUF2786 domain-containing protein</fullName>
    </submittedName>
</protein>
<dbReference type="InterPro" id="IPR055592">
    <property type="entry name" value="DUF7168"/>
</dbReference>
<evidence type="ECO:0000259" key="1">
    <source>
        <dbReference type="Pfam" id="PF10979"/>
    </source>
</evidence>
<evidence type="ECO:0000313" key="4">
    <source>
        <dbReference type="Proteomes" id="UP001596026"/>
    </source>
</evidence>
<evidence type="ECO:0000259" key="2">
    <source>
        <dbReference type="Pfam" id="PF23771"/>
    </source>
</evidence>
<name>A0ABV9M369_9ENTE</name>
<dbReference type="RefSeq" id="WP_379964940.1">
    <property type="nucleotide sequence ID" value="NZ_JBHSGT010000041.1"/>
</dbReference>
<comment type="caution">
    <text evidence="3">The sequence shown here is derived from an EMBL/GenBank/DDBJ whole genome shotgun (WGS) entry which is preliminary data.</text>
</comment>
<dbReference type="Proteomes" id="UP001596026">
    <property type="component" value="Unassembled WGS sequence"/>
</dbReference>
<gene>
    <name evidence="3" type="ORF">ACFO3L_06235</name>
</gene>
<reference evidence="4" key="1">
    <citation type="journal article" date="2019" name="Int. J. Syst. Evol. Microbiol.">
        <title>The Global Catalogue of Microorganisms (GCM) 10K type strain sequencing project: providing services to taxonomists for standard genome sequencing and annotation.</title>
        <authorList>
            <consortium name="The Broad Institute Genomics Platform"/>
            <consortium name="The Broad Institute Genome Sequencing Center for Infectious Disease"/>
            <person name="Wu L."/>
            <person name="Ma J."/>
        </authorList>
    </citation>
    <scope>NUCLEOTIDE SEQUENCE [LARGE SCALE GENOMIC DNA]</scope>
    <source>
        <strain evidence="4">CGMCC 1.19061</strain>
    </source>
</reference>
<evidence type="ECO:0000313" key="3">
    <source>
        <dbReference type="EMBL" id="MFC4710226.1"/>
    </source>
</evidence>
<dbReference type="Pfam" id="PF23771">
    <property type="entry name" value="DUF7168"/>
    <property type="match status" value="1"/>
</dbReference>
<feature type="domain" description="DUF7168" evidence="2">
    <location>
        <begin position="60"/>
        <end position="201"/>
    </location>
</feature>
<feature type="domain" description="DUF2786" evidence="1">
    <location>
        <begin position="5"/>
        <end position="43"/>
    </location>
</feature>
<proteinExistence type="predicted"/>
<dbReference type="Pfam" id="PF10979">
    <property type="entry name" value="DUF2786"/>
    <property type="match status" value="1"/>
</dbReference>
<organism evidence="3 4">
    <name type="scientific">Enterococcus eurekensis</name>
    <dbReference type="NCBI Taxonomy" id="1159753"/>
    <lineage>
        <taxon>Bacteria</taxon>
        <taxon>Bacillati</taxon>
        <taxon>Bacillota</taxon>
        <taxon>Bacilli</taxon>
        <taxon>Lactobacillales</taxon>
        <taxon>Enterococcaceae</taxon>
        <taxon>Enterococcus</taxon>
    </lineage>
</organism>
<keyword evidence="4" id="KW-1185">Reference proteome</keyword>
<dbReference type="EMBL" id="JBHSGT010000041">
    <property type="protein sequence ID" value="MFC4710226.1"/>
    <property type="molecule type" value="Genomic_DNA"/>
</dbReference>
<accession>A0ABV9M369</accession>
<sequence length="243" mass="28592">MRNEKIIRKIKGLLAIAQDERNDEESQSAFLLAQKLMIQYGIQSSDVDNQRDWQQMTAIQETAVTVYKRLFWWERHLAQVISKNFRVKYFLNSKMVGRQQKRQIVFYGLVDDLSLAKEIYLLAYEALIFHSQSFVDHYYRKKKSQGRKRSLTESLKTSYIRGFLSGLDERFNEQVAALREQYELLVLIPKVVEQAYEELSSHWGKPLALQAPNVNVLEAYQNGYFTGKKIDFMRQTLKESEDA</sequence>
<dbReference type="InterPro" id="IPR024498">
    <property type="entry name" value="DUF2786"/>
</dbReference>